<dbReference type="Proteomes" id="UP000664632">
    <property type="component" value="Unassembled WGS sequence"/>
</dbReference>
<protein>
    <recommendedName>
        <fullName evidence="1">Protein DltD</fullName>
    </recommendedName>
</protein>
<keyword evidence="2" id="KW-0812">Transmembrane</keyword>
<dbReference type="Pfam" id="PF04914">
    <property type="entry name" value="DltD"/>
    <property type="match status" value="1"/>
</dbReference>
<sequence>MSMKKKIFGIFGPILISAVLLLVFFFAPFKIDMGSKRVLADASTSMATNVLRGNAIKNKAIGSKDYVPFFGSSELSRISPFHPSVLADKYDRNYRPFLLGAPGTQSLTQALMMQSMGKNLSHKKVVFIISPQWFVKEGVTNDYFNAYYSELQTYQWVSALKKITPDDQYLATRLMDFPKVKEDKRLDSALKSIISGTLPSASDKRYIDLMFNMFSREDELFGKIGMINKDKAIEKAERRLPDTYDVNELDQLAEKIGQKATNNNSFEISNPFFDKRLKKKLNSLENSQVNWDYRFSPEFSDLQLVLSQLAQDNAEVLFIIPPVNKNWSNFTGLSQEMLQGFAKKVKYQLESQGFNNIADFTKNCDTKYFMADTIHLGWRGWLAADQRIKPFLENSSTKTPKYQLDSSFYSKEWQQKEPEDIKK</sequence>
<reference evidence="3 4" key="1">
    <citation type="submission" date="2021-03" db="EMBL/GenBank/DDBJ databases">
        <title>Enterococcal diversity collection.</title>
        <authorList>
            <person name="Gilmore M.S."/>
            <person name="Schwartzman J."/>
            <person name="Van Tyne D."/>
            <person name="Martin M."/>
            <person name="Earl A.M."/>
            <person name="Manson A.L."/>
            <person name="Straub T."/>
            <person name="Salamzade R."/>
            <person name="Saavedra J."/>
            <person name="Lebreton F."/>
            <person name="Prichula J."/>
            <person name="Schaufler K."/>
            <person name="Gaca A."/>
            <person name="Sgardioli B."/>
            <person name="Wagenaar J."/>
            <person name="Strong T."/>
        </authorList>
    </citation>
    <scope>NUCLEOTIDE SEQUENCE [LARGE SCALE GENOMIC DNA]</scope>
    <source>
        <strain evidence="3 4">DIV0869a</strain>
    </source>
</reference>
<comment type="caution">
    <text evidence="3">The sequence shown here is derived from an EMBL/GenBank/DDBJ whole genome shotgun (WGS) entry which is preliminary data.</text>
</comment>
<organism evidence="3 4">
    <name type="scientific">Candidatus Enterococcus ikei</name>
    <dbReference type="NCBI Taxonomy" id="2815326"/>
    <lineage>
        <taxon>Bacteria</taxon>
        <taxon>Bacillati</taxon>
        <taxon>Bacillota</taxon>
        <taxon>Bacilli</taxon>
        <taxon>Lactobacillales</taxon>
        <taxon>Enterococcaceae</taxon>
        <taxon>Enterococcus</taxon>
    </lineage>
</organism>
<keyword evidence="1" id="KW-1003">Cell membrane</keyword>
<dbReference type="EMBL" id="JAFLWD010000020">
    <property type="protein sequence ID" value="MBO0440500.1"/>
    <property type="molecule type" value="Genomic_DNA"/>
</dbReference>
<feature type="transmembrane region" description="Helical" evidence="2">
    <location>
        <begin position="7"/>
        <end position="27"/>
    </location>
</feature>
<keyword evidence="4" id="KW-1185">Reference proteome</keyword>
<dbReference type="InterPro" id="IPR006998">
    <property type="entry name" value="DltD"/>
</dbReference>
<gene>
    <name evidence="3" type="primary">dltD</name>
    <name evidence="3" type="ORF">JZO69_09020</name>
</gene>
<dbReference type="NCBIfam" id="TIGR04092">
    <property type="entry name" value="LTA_DltD"/>
    <property type="match status" value="1"/>
</dbReference>
<keyword evidence="1 2" id="KW-0472">Membrane</keyword>
<dbReference type="PANTHER" id="PTHR40039:SF1">
    <property type="entry name" value="PROTEIN DLTD"/>
    <property type="match status" value="1"/>
</dbReference>
<dbReference type="PIRSF" id="PIRSF021438">
    <property type="entry name" value="DltD"/>
    <property type="match status" value="1"/>
</dbReference>
<proteinExistence type="inferred from homology"/>
<evidence type="ECO:0000313" key="4">
    <source>
        <dbReference type="Proteomes" id="UP000664632"/>
    </source>
</evidence>
<evidence type="ECO:0000256" key="1">
    <source>
        <dbReference type="PIRNR" id="PIRNR021438"/>
    </source>
</evidence>
<keyword evidence="2" id="KW-1133">Transmembrane helix</keyword>
<evidence type="ECO:0000313" key="3">
    <source>
        <dbReference type="EMBL" id="MBO0440500.1"/>
    </source>
</evidence>
<dbReference type="PANTHER" id="PTHR40039">
    <property type="entry name" value="PROTEIN DLTD"/>
    <property type="match status" value="1"/>
</dbReference>
<evidence type="ECO:0000256" key="2">
    <source>
        <dbReference type="SAM" id="Phobius"/>
    </source>
</evidence>
<accession>A0ABS3GZ54</accession>
<name>A0ABS3GZ54_9ENTE</name>
<comment type="pathway">
    <text evidence="1">Cell wall biogenesis; lipoteichoic acid biosynthesis.</text>
</comment>
<comment type="similarity">
    <text evidence="1">Belongs to the DltD family.</text>
</comment>
<dbReference type="RefSeq" id="WP_207112554.1">
    <property type="nucleotide sequence ID" value="NZ_JAFLWD010000020.1"/>
</dbReference>
<dbReference type="InterPro" id="IPR023896">
    <property type="entry name" value="LTA_DltD"/>
</dbReference>